<dbReference type="AlphaFoldDB" id="E9AKV7"/>
<feature type="region of interest" description="Disordered" evidence="1">
    <location>
        <begin position="310"/>
        <end position="340"/>
    </location>
</feature>
<keyword evidence="5" id="KW-1185">Reference proteome</keyword>
<evidence type="ECO:0000256" key="3">
    <source>
        <dbReference type="SAM" id="SignalP"/>
    </source>
</evidence>
<keyword evidence="2" id="KW-0812">Transmembrane</keyword>
<gene>
    <name evidence="4" type="ORF">LMXM_06_0790</name>
</gene>
<feature type="compositionally biased region" description="Basic and acidic residues" evidence="1">
    <location>
        <begin position="82"/>
        <end position="92"/>
    </location>
</feature>
<dbReference type="VEuPathDB" id="TriTrypDB:LmxM.06.0790"/>
<dbReference type="OrthoDB" id="267386at2759"/>
<proteinExistence type="predicted"/>
<accession>E9AKV7</accession>
<feature type="compositionally biased region" description="Low complexity" evidence="1">
    <location>
        <begin position="575"/>
        <end position="589"/>
    </location>
</feature>
<keyword evidence="2" id="KW-1133">Transmembrane helix</keyword>
<dbReference type="EMBL" id="FR799559">
    <property type="protein sequence ID" value="CBZ23560.1"/>
    <property type="molecule type" value="Genomic_DNA"/>
</dbReference>
<feature type="compositionally biased region" description="Low complexity" evidence="1">
    <location>
        <begin position="891"/>
        <end position="902"/>
    </location>
</feature>
<evidence type="ECO:0000256" key="2">
    <source>
        <dbReference type="SAM" id="Phobius"/>
    </source>
</evidence>
<protein>
    <recommendedName>
        <fullName evidence="6">Proteophosphoglycan ppg4</fullName>
    </recommendedName>
</protein>
<dbReference type="PhylomeDB" id="E9AKV7"/>
<feature type="signal peptide" evidence="3">
    <location>
        <begin position="1"/>
        <end position="26"/>
    </location>
</feature>
<organism evidence="4 5">
    <name type="scientific">Leishmania mexicana (strain MHOM/GT/2001/U1103)</name>
    <dbReference type="NCBI Taxonomy" id="929439"/>
    <lineage>
        <taxon>Eukaryota</taxon>
        <taxon>Discoba</taxon>
        <taxon>Euglenozoa</taxon>
        <taxon>Kinetoplastea</taxon>
        <taxon>Metakinetoplastina</taxon>
        <taxon>Trypanosomatida</taxon>
        <taxon>Trypanosomatidae</taxon>
        <taxon>Leishmaniinae</taxon>
        <taxon>Leishmania</taxon>
    </lineage>
</organism>
<evidence type="ECO:0000256" key="1">
    <source>
        <dbReference type="SAM" id="MobiDB-lite"/>
    </source>
</evidence>
<keyword evidence="2" id="KW-0472">Membrane</keyword>
<sequence length="1031" mass="106021">MRPSPAQQRLPRLLLVAVGTATVAMAAGEAADVVSHDFWWWLALGFSGFLIVLLMFTLLFSWSRSLDAAASVPASSRHSRRHQLERQDDVRSFHGVTSVSPAKAAMRHASTGMDGTKRGSGEASVSSLQYADHTNRCENVEVMAAAFEGGATPLSHYAEPPPPRAPVTTTVLLAGHRPQRVTPASSRRSPGIHFCTAATVAPRAALDAPSPAASLPKQLPSSPRAQQHRRRDNLGEVTSEADADVAASSSENPLAIAGLHRAGPKLLADLVGGSALHATSGAAAVGGRGGGDTPRDLPLDELTFSGAPVLAWHGEPAPQPTPPVRLQRASSQPQRSSSSDAVKQYYFGFKRSQGAAGAAAPSELMLRRASHEAAHAPPRRRFSQARRRPVEVQSELPPGPSSEAPLTSAPTTTATAAALASSTPHDGAVFKPLTLTLPTMRPFAARESADAPSLTELEPSPQRLRPELFHVSGEGGGPAAVKAGACGAQLNRRPVAQLHSIEEKPTRQLLILHAAPASTNSKPRRHWHDRPLSSQPPVRSRSGASQSSAAQRTASAGSTTVTKGVPQLFFGKRGASPVRPPAVAASSQPTTAMAKGTRSGSGGTAARRPPIAKFLSVDHLTQALAPALVSPSAFSSMSPRAAAAAAAAAASIARGSSTPAKPTATGGASISPSRWAVAPHSGSFSSSMNGRSPLRNSLRRKRSSSLVTFLDKDGASVGSEPRGVHAPPPLAQHLQLSQSCELSAGSPSSFYASPSAGGSSGTAWLERLSDPAAATAATSAHVVPVLPNAGVTVAQGHQSLTLPSAAAAGERHREQSPATREPSAASTATPPELLTDVAARRTPAALGPPAFLSTRQGGGGTTAAAALAPGPAAESDGIVTQERCDGDNDDSVSSGASTVAAGMLPDAPRGRRGTSTMGPPAPTVASQQQQLDLSASAYSDARQRLSSASEIEVLRITHPTGVVQVSPAPLSALARHPRHYDLTHTASHHPSTASGRRLLAAHSNAALPARSHFSGAQLAQASATRSSGSMH</sequence>
<feature type="compositionally biased region" description="Basic residues" evidence="1">
    <location>
        <begin position="377"/>
        <end position="387"/>
    </location>
</feature>
<feature type="compositionally biased region" description="Low complexity" evidence="1">
    <location>
        <begin position="207"/>
        <end position="216"/>
    </location>
</feature>
<feature type="compositionally biased region" description="Low complexity" evidence="1">
    <location>
        <begin position="401"/>
        <end position="424"/>
    </location>
</feature>
<dbReference type="Proteomes" id="UP000007259">
    <property type="component" value="Chromosome 6"/>
</dbReference>
<feature type="region of interest" description="Disordered" evidence="1">
    <location>
        <begin position="369"/>
        <end position="425"/>
    </location>
</feature>
<feature type="region of interest" description="Disordered" evidence="1">
    <location>
        <begin position="517"/>
        <end position="607"/>
    </location>
</feature>
<feature type="compositionally biased region" description="Polar residues" evidence="1">
    <location>
        <begin position="1017"/>
        <end position="1031"/>
    </location>
</feature>
<dbReference type="GeneID" id="13453246"/>
<feature type="region of interest" description="Disordered" evidence="1">
    <location>
        <begin position="1012"/>
        <end position="1031"/>
    </location>
</feature>
<dbReference type="KEGG" id="lmi:LMXM_06_0790"/>
<feature type="compositionally biased region" description="Low complexity" evidence="1">
    <location>
        <begin position="681"/>
        <end position="696"/>
    </location>
</feature>
<feature type="compositionally biased region" description="Low complexity" evidence="1">
    <location>
        <begin position="539"/>
        <end position="560"/>
    </location>
</feature>
<feature type="region of interest" description="Disordered" evidence="1">
    <location>
        <begin position="804"/>
        <end position="831"/>
    </location>
</feature>
<dbReference type="RefSeq" id="XP_003872091.1">
    <property type="nucleotide sequence ID" value="XM_003872042.1"/>
</dbReference>
<dbReference type="OMA" id="FWWWLAL"/>
<name>E9AKV7_LEIMU</name>
<keyword evidence="3" id="KW-0732">Signal</keyword>
<feature type="compositionally biased region" description="Low complexity" evidence="1">
    <location>
        <begin position="325"/>
        <end position="339"/>
    </location>
</feature>
<feature type="region of interest" description="Disordered" evidence="1">
    <location>
        <begin position="104"/>
        <end position="124"/>
    </location>
</feature>
<feature type="region of interest" description="Disordered" evidence="1">
    <location>
        <begin position="847"/>
        <end position="929"/>
    </location>
</feature>
<feature type="transmembrane region" description="Helical" evidence="2">
    <location>
        <begin position="40"/>
        <end position="60"/>
    </location>
</feature>
<feature type="chain" id="PRO_5003232757" description="Proteophosphoglycan ppg4" evidence="3">
    <location>
        <begin position="27"/>
        <end position="1031"/>
    </location>
</feature>
<feature type="region of interest" description="Disordered" evidence="1">
    <location>
        <begin position="207"/>
        <end position="246"/>
    </location>
</feature>
<evidence type="ECO:0008006" key="6">
    <source>
        <dbReference type="Google" id="ProtNLM"/>
    </source>
</evidence>
<evidence type="ECO:0000313" key="5">
    <source>
        <dbReference type="Proteomes" id="UP000007259"/>
    </source>
</evidence>
<feature type="compositionally biased region" description="Low complexity" evidence="1">
    <location>
        <begin position="862"/>
        <end position="873"/>
    </location>
</feature>
<feature type="region of interest" description="Disordered" evidence="1">
    <location>
        <begin position="73"/>
        <end position="92"/>
    </location>
</feature>
<evidence type="ECO:0000313" key="4">
    <source>
        <dbReference type="EMBL" id="CBZ23560.1"/>
    </source>
</evidence>
<reference evidence="4 5" key="1">
    <citation type="journal article" date="2011" name="Genome Res.">
        <title>Chromosome and gene copy number variation allow major structural change between species and strains of Leishmania.</title>
        <authorList>
            <person name="Rogers M.B."/>
            <person name="Hilley J.D."/>
            <person name="Dickens N.J."/>
            <person name="Wilkes J."/>
            <person name="Bates P.A."/>
            <person name="Depledge D.P."/>
            <person name="Harris D."/>
            <person name="Her Y."/>
            <person name="Herzyk P."/>
            <person name="Imamura H."/>
            <person name="Otto T.D."/>
            <person name="Sanders M."/>
            <person name="Seeger K."/>
            <person name="Dujardin J.C."/>
            <person name="Berriman M."/>
            <person name="Smith D.F."/>
            <person name="Hertz-Fowler C."/>
            <person name="Mottram J.C."/>
        </authorList>
    </citation>
    <scope>NUCLEOTIDE SEQUENCE [LARGE SCALE GENOMIC DNA]</scope>
    <source>
        <strain evidence="4 5">MHOM/GT/2001/U1103</strain>
    </source>
</reference>
<feature type="region of interest" description="Disordered" evidence="1">
    <location>
        <begin position="653"/>
        <end position="699"/>
    </location>
</feature>